<gene>
    <name evidence="2" type="ORF">FB559_2999</name>
</gene>
<evidence type="ECO:0000313" key="3">
    <source>
        <dbReference type="Proteomes" id="UP000316096"/>
    </source>
</evidence>
<sequence length="198" mass="22248">MPDDLLMADTDETGGRHLDRGRPLELYTDPMYVVCPKCESRAVSVPRPGLPELRYYSESRFRPRRLTCGACGATRDWTAAREGNALVGVRLGGPDDPFFGLPLWLQTPCRGEVLWAYNERHLDALEAHVAATLREHVRPMGMLGRLPAWIKAAGNREDVLKAIGRLRAQHADPGERPAAAYGHETPRRTADLYFREPY</sequence>
<name>A0A543CJX7_9ACTN</name>
<evidence type="ECO:0000256" key="1">
    <source>
        <dbReference type="SAM" id="MobiDB-lite"/>
    </source>
</evidence>
<keyword evidence="3" id="KW-1185">Reference proteome</keyword>
<feature type="region of interest" description="Disordered" evidence="1">
    <location>
        <begin position="1"/>
        <end position="20"/>
    </location>
</feature>
<proteinExistence type="predicted"/>
<dbReference type="Proteomes" id="UP000316096">
    <property type="component" value="Unassembled WGS sequence"/>
</dbReference>
<reference evidence="2 3" key="1">
    <citation type="submission" date="2019-06" db="EMBL/GenBank/DDBJ databases">
        <title>Sequencing the genomes of 1000 actinobacteria strains.</title>
        <authorList>
            <person name="Klenk H.-P."/>
        </authorList>
    </citation>
    <scope>NUCLEOTIDE SEQUENCE [LARGE SCALE GENOMIC DNA]</scope>
    <source>
        <strain evidence="2 3">DSM 102200</strain>
    </source>
</reference>
<comment type="caution">
    <text evidence="2">The sequence shown here is derived from an EMBL/GenBank/DDBJ whole genome shotgun (WGS) entry which is preliminary data.</text>
</comment>
<organism evidence="2 3">
    <name type="scientific">Actinoallomurus bryophytorum</name>
    <dbReference type="NCBI Taxonomy" id="1490222"/>
    <lineage>
        <taxon>Bacteria</taxon>
        <taxon>Bacillati</taxon>
        <taxon>Actinomycetota</taxon>
        <taxon>Actinomycetes</taxon>
        <taxon>Streptosporangiales</taxon>
        <taxon>Thermomonosporaceae</taxon>
        <taxon>Actinoallomurus</taxon>
    </lineage>
</organism>
<dbReference type="EMBL" id="VFOZ01000001">
    <property type="protein sequence ID" value="TQL97414.1"/>
    <property type="molecule type" value="Genomic_DNA"/>
</dbReference>
<dbReference type="AlphaFoldDB" id="A0A543CJX7"/>
<evidence type="ECO:0000313" key="2">
    <source>
        <dbReference type="EMBL" id="TQL97414.1"/>
    </source>
</evidence>
<protein>
    <submittedName>
        <fullName evidence="2">Uncharacterized protein</fullName>
    </submittedName>
</protein>
<accession>A0A543CJX7</accession>